<accession>A0AAW2WDD9</accession>
<feature type="compositionally biased region" description="Basic and acidic residues" evidence="1">
    <location>
        <begin position="210"/>
        <end position="220"/>
    </location>
</feature>
<organism evidence="2">
    <name type="scientific">Sesamum latifolium</name>
    <dbReference type="NCBI Taxonomy" id="2727402"/>
    <lineage>
        <taxon>Eukaryota</taxon>
        <taxon>Viridiplantae</taxon>
        <taxon>Streptophyta</taxon>
        <taxon>Embryophyta</taxon>
        <taxon>Tracheophyta</taxon>
        <taxon>Spermatophyta</taxon>
        <taxon>Magnoliopsida</taxon>
        <taxon>eudicotyledons</taxon>
        <taxon>Gunneridae</taxon>
        <taxon>Pentapetalae</taxon>
        <taxon>asterids</taxon>
        <taxon>lamiids</taxon>
        <taxon>Lamiales</taxon>
        <taxon>Pedaliaceae</taxon>
        <taxon>Sesamum</taxon>
    </lineage>
</organism>
<sequence>MTPNDLALAREECSQLLALGLIKPTKSNWACLVFYVNKRTKQIRGKKRLVIDYKALNHFLLDDKFPLPKTQIEEFLELAHRVIDDGDDRSWAALGELKRKWEAKVGPLKSSGHTANPPMMSTTSLVRSVRKALRTLKPIPPAAATLNLTGIAGSLSMGAAAHNSNMHAPMENPNLHAPSTVEPATSLAEEIPLAQLATMPILGGSASTPDHPEEPTEARSPRVSGNSPIGETVPTPCGAGSSLDFLGGGDTNSGCTVPQVARLVGKATGIFVGSVLLHATGPLMQPDNTFAETFTTSSQKTLRYVRPIDRTESLLYVPRLI</sequence>
<dbReference type="AlphaFoldDB" id="A0AAW2WDD9"/>
<dbReference type="InterPro" id="IPR043502">
    <property type="entry name" value="DNA/RNA_pol_sf"/>
</dbReference>
<reference evidence="2" key="1">
    <citation type="submission" date="2020-06" db="EMBL/GenBank/DDBJ databases">
        <authorList>
            <person name="Li T."/>
            <person name="Hu X."/>
            <person name="Zhang T."/>
            <person name="Song X."/>
            <person name="Zhang H."/>
            <person name="Dai N."/>
            <person name="Sheng W."/>
            <person name="Hou X."/>
            <person name="Wei L."/>
        </authorList>
    </citation>
    <scope>NUCLEOTIDE SEQUENCE</scope>
    <source>
        <strain evidence="2">KEN1</strain>
        <tissue evidence="2">Leaf</tissue>
    </source>
</reference>
<dbReference type="Gene3D" id="3.10.10.10">
    <property type="entry name" value="HIV Type 1 Reverse Transcriptase, subunit A, domain 1"/>
    <property type="match status" value="1"/>
</dbReference>
<evidence type="ECO:0000313" key="2">
    <source>
        <dbReference type="EMBL" id="KAL0439693.1"/>
    </source>
</evidence>
<protein>
    <submittedName>
        <fullName evidence="2">Polyprotein</fullName>
    </submittedName>
</protein>
<dbReference type="EMBL" id="JACGWN010000008">
    <property type="protein sequence ID" value="KAL0439693.1"/>
    <property type="molecule type" value="Genomic_DNA"/>
</dbReference>
<name>A0AAW2WDD9_9LAMI</name>
<gene>
    <name evidence="2" type="ORF">Slati_2452300</name>
</gene>
<proteinExistence type="predicted"/>
<evidence type="ECO:0000256" key="1">
    <source>
        <dbReference type="SAM" id="MobiDB-lite"/>
    </source>
</evidence>
<comment type="caution">
    <text evidence="2">The sequence shown here is derived from an EMBL/GenBank/DDBJ whole genome shotgun (WGS) entry which is preliminary data.</text>
</comment>
<feature type="region of interest" description="Disordered" evidence="1">
    <location>
        <begin position="201"/>
        <end position="229"/>
    </location>
</feature>
<dbReference type="SUPFAM" id="SSF56672">
    <property type="entry name" value="DNA/RNA polymerases"/>
    <property type="match status" value="1"/>
</dbReference>
<reference evidence="2" key="2">
    <citation type="journal article" date="2024" name="Plant">
        <title>Genomic evolution and insights into agronomic trait innovations of Sesamum species.</title>
        <authorList>
            <person name="Miao H."/>
            <person name="Wang L."/>
            <person name="Qu L."/>
            <person name="Liu H."/>
            <person name="Sun Y."/>
            <person name="Le M."/>
            <person name="Wang Q."/>
            <person name="Wei S."/>
            <person name="Zheng Y."/>
            <person name="Lin W."/>
            <person name="Duan Y."/>
            <person name="Cao H."/>
            <person name="Xiong S."/>
            <person name="Wang X."/>
            <person name="Wei L."/>
            <person name="Li C."/>
            <person name="Ma Q."/>
            <person name="Ju M."/>
            <person name="Zhao R."/>
            <person name="Li G."/>
            <person name="Mu C."/>
            <person name="Tian Q."/>
            <person name="Mei H."/>
            <person name="Zhang T."/>
            <person name="Gao T."/>
            <person name="Zhang H."/>
        </authorList>
    </citation>
    <scope>NUCLEOTIDE SEQUENCE</scope>
    <source>
        <strain evidence="2">KEN1</strain>
    </source>
</reference>